<keyword evidence="2" id="KW-1185">Reference proteome</keyword>
<organism evidence="1 2">
    <name type="scientific">Streptomyces brasiliscabiei</name>
    <dbReference type="NCBI Taxonomy" id="2736302"/>
    <lineage>
        <taxon>Bacteria</taxon>
        <taxon>Bacillati</taxon>
        <taxon>Actinomycetota</taxon>
        <taxon>Actinomycetes</taxon>
        <taxon>Kitasatosporales</taxon>
        <taxon>Streptomycetaceae</taxon>
        <taxon>Streptomyces</taxon>
    </lineage>
</organism>
<evidence type="ECO:0000313" key="2">
    <source>
        <dbReference type="Proteomes" id="UP001365781"/>
    </source>
</evidence>
<proteinExistence type="predicted"/>
<dbReference type="Proteomes" id="UP001365781">
    <property type="component" value="Unassembled WGS sequence"/>
</dbReference>
<sequence>ELRWNDGYGFSRLYVIDPESTEVPAVKKESKKTLETHKALKEVERERNAAHLAVEKADDINRAAARKAAVEGLAVKPRELRKRAAADRE</sequence>
<dbReference type="EMBL" id="JBBAYM010000383">
    <property type="protein sequence ID" value="MEI5617244.1"/>
    <property type="molecule type" value="Genomic_DNA"/>
</dbReference>
<protein>
    <submittedName>
        <fullName evidence="1">Uncharacterized protein</fullName>
    </submittedName>
</protein>
<reference evidence="1 2" key="1">
    <citation type="submission" date="2024-03" db="EMBL/GenBank/DDBJ databases">
        <title>First Report of Pectobacterium brasiliscabiei causing potato scab in china.</title>
        <authorList>
            <person name="Handique U."/>
        </authorList>
    </citation>
    <scope>NUCLEOTIDE SEQUENCE [LARGE SCALE GENOMIC DNA]</scope>
    <source>
        <strain evidence="1 2">ZRIMU1503</strain>
    </source>
</reference>
<evidence type="ECO:0000313" key="1">
    <source>
        <dbReference type="EMBL" id="MEI5617244.1"/>
    </source>
</evidence>
<dbReference type="RefSeq" id="WP_336559133.1">
    <property type="nucleotide sequence ID" value="NZ_JBBAYM010000383.1"/>
</dbReference>
<gene>
    <name evidence="1" type="ORF">WB403_49995</name>
</gene>
<accession>A0ABU8GXJ3</accession>
<feature type="non-terminal residue" evidence="1">
    <location>
        <position position="1"/>
    </location>
</feature>
<comment type="caution">
    <text evidence="1">The sequence shown here is derived from an EMBL/GenBank/DDBJ whole genome shotgun (WGS) entry which is preliminary data.</text>
</comment>
<feature type="non-terminal residue" evidence="1">
    <location>
        <position position="89"/>
    </location>
</feature>
<name>A0ABU8GXJ3_9ACTN</name>